<dbReference type="Gene3D" id="3.40.50.620">
    <property type="entry name" value="HUPs"/>
    <property type="match status" value="1"/>
</dbReference>
<gene>
    <name evidence="2" type="primary">tmcAL</name>
    <name evidence="3" type="ORF">ROSSTS7063_01221</name>
</gene>
<protein>
    <recommendedName>
        <fullName evidence="2">tRNA(Met) cytidine acetate ligase</fullName>
        <ecNumber evidence="2">6.3.4.-</ecNumber>
    </recommendedName>
</protein>
<comment type="subcellular location">
    <subcellularLocation>
        <location evidence="2">Cytoplasm</location>
    </subcellularLocation>
</comment>
<organism evidence="3 4">
    <name type="scientific">Blautia obeum</name>
    <dbReference type="NCBI Taxonomy" id="40520"/>
    <lineage>
        <taxon>Bacteria</taxon>
        <taxon>Bacillati</taxon>
        <taxon>Bacillota</taxon>
        <taxon>Clostridia</taxon>
        <taxon>Lachnospirales</taxon>
        <taxon>Lachnospiraceae</taxon>
        <taxon>Blautia</taxon>
    </lineage>
</organism>
<dbReference type="SUPFAM" id="SSF52374">
    <property type="entry name" value="Nucleotidylyl transferase"/>
    <property type="match status" value="1"/>
</dbReference>
<dbReference type="AlphaFoldDB" id="A0A564T234"/>
<dbReference type="PANTHER" id="PTHR37825:SF1">
    <property type="entry name" value="TRNA(MET) CYTIDINE ACETATE LIGASE"/>
    <property type="match status" value="1"/>
</dbReference>
<keyword evidence="1 2" id="KW-0819">tRNA processing</keyword>
<dbReference type="HAMAP" id="MF_01539">
    <property type="entry name" value="TmcAL"/>
    <property type="match status" value="1"/>
</dbReference>
<dbReference type="InterPro" id="IPR008513">
    <property type="entry name" value="tRNA(Met)_cyd_acetate_ligase"/>
</dbReference>
<keyword evidence="2" id="KW-0547">Nucleotide-binding</keyword>
<name>A0A564T234_9FIRM</name>
<feature type="binding site" evidence="2">
    <location>
        <position position="102"/>
    </location>
    <ligand>
        <name>ATP</name>
        <dbReference type="ChEBI" id="CHEBI:30616"/>
    </ligand>
</feature>
<comment type="function">
    <text evidence="2">Catalyzes the formation of N(4)-acetylcytidine (ac(4)C) at the wobble position of elongator tRNA(Met), using acetate and ATP as substrates. First activates an acetate ion to form acetyladenylate (Ac-AMP) and then transfers the acetyl group to tRNA to form ac(4)C34.</text>
</comment>
<dbReference type="Pfam" id="PF05636">
    <property type="entry name" value="HIGH_NTase1"/>
    <property type="match status" value="1"/>
</dbReference>
<sequence length="429" mass="47930">MNVTGIIAEYNPFHKGHQYQIDYIKNVLRSDYVIVVMSGDYVQRGTPALLSKHLRTEMALRCGADLVLEMPVSVSTASAEAFAMGSVSILDSLQVVDQLCFGSEYGEVSALQELAAVLVKEPKEYRVLLKTFLREGLSFPAARSQALIEYFKDPHHFEGDDFDGILTPLLNQIVQILNSPNNILGIEYCKALLRLDSSIQPVTLKRQGMGYHETFSDQQTASSSSSLNFASASAIRNALKSGFGISEILGELPDNAALVLETAVNKKEFLLENDFSLLLQYCLLNETPESLIVYADMSKDLATRIYSQINHFENFTQFTELLKTKELTYTRIQRALLHTILKVREQPKGIPYARVLGFRKSSSPLLKEIKQHTTIPVITKAADASGILSADGQKIWNDNLRASNIYESILAQKTGRPFVHEYQKQLVLL</sequence>
<keyword evidence="2" id="KW-0067">ATP-binding</keyword>
<comment type="catalytic activity">
    <reaction evidence="2">
        <text>cytidine(34) in elongator tRNA(Met) + acetate + ATP = N(4)-acetylcytidine(34) in elongator tRNA(Met) + AMP + diphosphate</text>
        <dbReference type="Rhea" id="RHEA:58144"/>
        <dbReference type="Rhea" id="RHEA-COMP:10693"/>
        <dbReference type="Rhea" id="RHEA-COMP:10694"/>
        <dbReference type="ChEBI" id="CHEBI:30089"/>
        <dbReference type="ChEBI" id="CHEBI:30616"/>
        <dbReference type="ChEBI" id="CHEBI:33019"/>
        <dbReference type="ChEBI" id="CHEBI:74900"/>
        <dbReference type="ChEBI" id="CHEBI:82748"/>
        <dbReference type="ChEBI" id="CHEBI:456215"/>
    </reaction>
</comment>
<dbReference type="RefSeq" id="WP_144368708.1">
    <property type="nucleotide sequence ID" value="NZ_CABHNB010000017.1"/>
</dbReference>
<dbReference type="Proteomes" id="UP000409147">
    <property type="component" value="Unassembled WGS sequence"/>
</dbReference>
<accession>A0A564T234</accession>
<evidence type="ECO:0000313" key="3">
    <source>
        <dbReference type="EMBL" id="VUX01420.1"/>
    </source>
</evidence>
<comment type="similarity">
    <text evidence="2">Belongs to the TmcAL family.</text>
</comment>
<proteinExistence type="inferred from homology"/>
<evidence type="ECO:0000313" key="4">
    <source>
        <dbReference type="Proteomes" id="UP000409147"/>
    </source>
</evidence>
<feature type="binding site" evidence="2">
    <location>
        <position position="206"/>
    </location>
    <ligand>
        <name>ATP</name>
        <dbReference type="ChEBI" id="CHEBI:30616"/>
    </ligand>
</feature>
<dbReference type="InterPro" id="IPR014729">
    <property type="entry name" value="Rossmann-like_a/b/a_fold"/>
</dbReference>
<dbReference type="EC" id="6.3.4.-" evidence="2"/>
<dbReference type="GO" id="GO:0005737">
    <property type="term" value="C:cytoplasm"/>
    <property type="evidence" value="ECO:0007669"/>
    <property type="project" value="UniProtKB-SubCell"/>
</dbReference>
<dbReference type="EMBL" id="CABHNB010000017">
    <property type="protein sequence ID" value="VUX01420.1"/>
    <property type="molecule type" value="Genomic_DNA"/>
</dbReference>
<feature type="binding site" evidence="2">
    <location>
        <position position="181"/>
    </location>
    <ligand>
        <name>ATP</name>
        <dbReference type="ChEBI" id="CHEBI:30616"/>
    </ligand>
</feature>
<evidence type="ECO:0000256" key="2">
    <source>
        <dbReference type="HAMAP-Rule" id="MF_01539"/>
    </source>
</evidence>
<keyword evidence="2" id="KW-0436">Ligase</keyword>
<keyword evidence="2" id="KW-0963">Cytoplasm</keyword>
<dbReference type="GO" id="GO:0006400">
    <property type="term" value="P:tRNA modification"/>
    <property type="evidence" value="ECO:0007669"/>
    <property type="project" value="UniProtKB-UniRule"/>
</dbReference>
<keyword evidence="2" id="KW-0694">RNA-binding</keyword>
<dbReference type="PANTHER" id="PTHR37825">
    <property type="entry name" value="TRNA(MET) CYTIDINE ACETATE LIGASE"/>
    <property type="match status" value="1"/>
</dbReference>
<keyword evidence="2" id="KW-0820">tRNA-binding</keyword>
<feature type="binding site" evidence="2">
    <location>
        <begin position="7"/>
        <end position="20"/>
    </location>
    <ligand>
        <name>ATP</name>
        <dbReference type="ChEBI" id="CHEBI:30616"/>
    </ligand>
</feature>
<dbReference type="GO" id="GO:0005524">
    <property type="term" value="F:ATP binding"/>
    <property type="evidence" value="ECO:0007669"/>
    <property type="project" value="UniProtKB-KW"/>
</dbReference>
<dbReference type="NCBIfam" id="NF010191">
    <property type="entry name" value="PRK13670.1"/>
    <property type="match status" value="1"/>
</dbReference>
<keyword evidence="4" id="KW-1185">Reference proteome</keyword>
<reference evidence="3 4" key="1">
    <citation type="submission" date="2019-07" db="EMBL/GenBank/DDBJ databases">
        <authorList>
            <person name="Hibberd C M."/>
            <person name="Gehrig L. J."/>
            <person name="Chang H.-W."/>
            <person name="Venkatesh S."/>
        </authorList>
    </citation>
    <scope>NUCLEOTIDE SEQUENCE [LARGE SCALE GENOMIC DNA]</scope>
    <source>
        <strain evidence="3">Ruminococcus_obeum_SSTS_Bg7063</strain>
    </source>
</reference>
<comment type="caution">
    <text evidence="2">Lacks conserved residue(s) required for the propagation of feature annotation.</text>
</comment>
<dbReference type="GO" id="GO:0016879">
    <property type="term" value="F:ligase activity, forming carbon-nitrogen bonds"/>
    <property type="evidence" value="ECO:0007669"/>
    <property type="project" value="UniProtKB-UniRule"/>
</dbReference>
<dbReference type="GO" id="GO:0000049">
    <property type="term" value="F:tRNA binding"/>
    <property type="evidence" value="ECO:0007669"/>
    <property type="project" value="UniProtKB-KW"/>
</dbReference>
<evidence type="ECO:0000256" key="1">
    <source>
        <dbReference type="ARBA" id="ARBA00022694"/>
    </source>
</evidence>